<feature type="chain" id="PRO_5046077923" description="Transporter" evidence="2">
    <location>
        <begin position="22"/>
        <end position="128"/>
    </location>
</feature>
<evidence type="ECO:0000313" key="4">
    <source>
        <dbReference type="Proteomes" id="UP001228905"/>
    </source>
</evidence>
<evidence type="ECO:0000313" key="3">
    <source>
        <dbReference type="EMBL" id="MDQ0465797.1"/>
    </source>
</evidence>
<accession>A0ABU0IXW6</accession>
<dbReference type="Proteomes" id="UP001228905">
    <property type="component" value="Unassembled WGS sequence"/>
</dbReference>
<evidence type="ECO:0008006" key="5">
    <source>
        <dbReference type="Google" id="ProtNLM"/>
    </source>
</evidence>
<feature type="signal peptide" evidence="2">
    <location>
        <begin position="1"/>
        <end position="21"/>
    </location>
</feature>
<reference evidence="3 4" key="1">
    <citation type="submission" date="2023-07" db="EMBL/GenBank/DDBJ databases">
        <title>Genomic Encyclopedia of Type Strains, Phase IV (KMG-IV): sequencing the most valuable type-strain genomes for metagenomic binning, comparative biology and taxonomic classification.</title>
        <authorList>
            <person name="Goeker M."/>
        </authorList>
    </citation>
    <scope>NUCLEOTIDE SEQUENCE [LARGE SCALE GENOMIC DNA]</scope>
    <source>
        <strain evidence="3 4">DSM 18695</strain>
    </source>
</reference>
<keyword evidence="4" id="KW-1185">Reference proteome</keyword>
<dbReference type="EMBL" id="JAUSVS010000008">
    <property type="protein sequence ID" value="MDQ0465797.1"/>
    <property type="molecule type" value="Genomic_DNA"/>
</dbReference>
<dbReference type="RefSeq" id="WP_307351412.1">
    <property type="nucleotide sequence ID" value="NZ_JAUSVS010000008.1"/>
</dbReference>
<feature type="compositionally biased region" description="Pro residues" evidence="1">
    <location>
        <begin position="76"/>
        <end position="88"/>
    </location>
</feature>
<comment type="caution">
    <text evidence="3">The sequence shown here is derived from an EMBL/GenBank/DDBJ whole genome shotgun (WGS) entry which is preliminary data.</text>
</comment>
<name>A0ABU0IXW6_9CAUL</name>
<proteinExistence type="predicted"/>
<keyword evidence="2" id="KW-0732">Signal</keyword>
<gene>
    <name evidence="3" type="ORF">QO010_003589</name>
</gene>
<sequence>MRKVLYPLVFVAAALTGAAAAQTTPGFDQLQRDAAWQDMELARQQALAAQRDAFAAQQRYQAQQTIQALKQTSPYASPPVPGLKPPPLDAQLAADAERIRILQDQQLAASNARILAIRPAIDGPPPKK</sequence>
<protein>
    <recommendedName>
        <fullName evidence="5">Transporter</fullName>
    </recommendedName>
</protein>
<organism evidence="3 4">
    <name type="scientific">Caulobacter ginsengisoli</name>
    <dbReference type="NCBI Taxonomy" id="400775"/>
    <lineage>
        <taxon>Bacteria</taxon>
        <taxon>Pseudomonadati</taxon>
        <taxon>Pseudomonadota</taxon>
        <taxon>Alphaproteobacteria</taxon>
        <taxon>Caulobacterales</taxon>
        <taxon>Caulobacteraceae</taxon>
        <taxon>Caulobacter</taxon>
    </lineage>
</organism>
<feature type="region of interest" description="Disordered" evidence="1">
    <location>
        <begin position="65"/>
        <end position="89"/>
    </location>
</feature>
<evidence type="ECO:0000256" key="1">
    <source>
        <dbReference type="SAM" id="MobiDB-lite"/>
    </source>
</evidence>
<evidence type="ECO:0000256" key="2">
    <source>
        <dbReference type="SAM" id="SignalP"/>
    </source>
</evidence>